<dbReference type="GO" id="GO:0000062">
    <property type="term" value="F:fatty-acyl-CoA binding"/>
    <property type="evidence" value="ECO:0007669"/>
    <property type="project" value="InterPro"/>
</dbReference>
<gene>
    <name evidence="5" type="ORF">AYO21_00564</name>
</gene>
<dbReference type="PANTHER" id="PTHR23310">
    <property type="entry name" value="ACYL-COA-BINDING PROTEIN, ACBP"/>
    <property type="match status" value="1"/>
</dbReference>
<feature type="domain" description="ACB" evidence="4">
    <location>
        <begin position="5"/>
        <end position="122"/>
    </location>
</feature>
<dbReference type="AlphaFoldDB" id="A0A177FND8"/>
<keyword evidence="3" id="KW-1133">Transmembrane helix</keyword>
<keyword evidence="3" id="KW-0812">Transmembrane</keyword>
<reference evidence="5 6" key="1">
    <citation type="submission" date="2016-03" db="EMBL/GenBank/DDBJ databases">
        <title>Draft genome sequence of the Fonsecaea monophora CBS 269.37.</title>
        <authorList>
            <person name="Bombassaro A."/>
            <person name="Vinicius W.A."/>
            <person name="De Hoog S."/>
            <person name="Sun J."/>
            <person name="Souza E.M."/>
            <person name="Raittz R.T."/>
            <person name="Costa F."/>
            <person name="Leao A.C."/>
            <person name="Tadra-Sfeir M.Z."/>
            <person name="Baura V."/>
            <person name="Balsanelli E."/>
            <person name="Pedrosa F.O."/>
            <person name="Moreno L.F."/>
            <person name="Steffens M.B."/>
            <person name="Xi L."/>
            <person name="Bocca A.L."/>
            <person name="Felipe M.S."/>
            <person name="Teixeira M."/>
            <person name="Telles Filho F.Q."/>
            <person name="Azevedo C.M."/>
            <person name="Gomes R."/>
            <person name="Vicente V.A."/>
        </authorList>
    </citation>
    <scope>NUCLEOTIDE SEQUENCE [LARGE SCALE GENOMIC DNA]</scope>
    <source>
        <strain evidence="5 6">CBS 269.37</strain>
    </source>
</reference>
<evidence type="ECO:0000313" key="5">
    <source>
        <dbReference type="EMBL" id="OAG45216.1"/>
    </source>
</evidence>
<dbReference type="GeneID" id="34595746"/>
<evidence type="ECO:0000256" key="2">
    <source>
        <dbReference type="SAM" id="MobiDB-lite"/>
    </source>
</evidence>
<name>A0A177FND8_9EURO</name>
<feature type="compositionally biased region" description="Polar residues" evidence="2">
    <location>
        <begin position="57"/>
        <end position="71"/>
    </location>
</feature>
<organism evidence="5 6">
    <name type="scientific">Fonsecaea monophora</name>
    <dbReference type="NCBI Taxonomy" id="254056"/>
    <lineage>
        <taxon>Eukaryota</taxon>
        <taxon>Fungi</taxon>
        <taxon>Dikarya</taxon>
        <taxon>Ascomycota</taxon>
        <taxon>Pezizomycotina</taxon>
        <taxon>Eurotiomycetes</taxon>
        <taxon>Chaetothyriomycetidae</taxon>
        <taxon>Chaetothyriales</taxon>
        <taxon>Herpotrichiellaceae</taxon>
        <taxon>Fonsecaea</taxon>
    </lineage>
</organism>
<dbReference type="SUPFAM" id="SSF47027">
    <property type="entry name" value="Acyl-CoA binding protein"/>
    <property type="match status" value="1"/>
</dbReference>
<dbReference type="OrthoDB" id="346910at2759"/>
<evidence type="ECO:0000259" key="4">
    <source>
        <dbReference type="PROSITE" id="PS51228"/>
    </source>
</evidence>
<keyword evidence="1" id="KW-0446">Lipid-binding</keyword>
<dbReference type="RefSeq" id="XP_022517168.1">
    <property type="nucleotide sequence ID" value="XM_022650554.1"/>
</dbReference>
<protein>
    <recommendedName>
        <fullName evidence="4">ACB domain-containing protein</fullName>
    </recommendedName>
</protein>
<dbReference type="PROSITE" id="PS51228">
    <property type="entry name" value="ACB_2"/>
    <property type="match status" value="1"/>
</dbReference>
<evidence type="ECO:0000313" key="6">
    <source>
        <dbReference type="Proteomes" id="UP000077002"/>
    </source>
</evidence>
<evidence type="ECO:0000256" key="1">
    <source>
        <dbReference type="ARBA" id="ARBA00023121"/>
    </source>
</evidence>
<proteinExistence type="predicted"/>
<keyword evidence="3" id="KW-0472">Membrane</keyword>
<dbReference type="InterPro" id="IPR014352">
    <property type="entry name" value="FERM/acyl-CoA-bd_prot_sf"/>
</dbReference>
<dbReference type="InterPro" id="IPR035984">
    <property type="entry name" value="Acyl-CoA-binding_sf"/>
</dbReference>
<dbReference type="Gene3D" id="1.20.80.10">
    <property type="match status" value="1"/>
</dbReference>
<feature type="region of interest" description="Disordered" evidence="2">
    <location>
        <begin position="143"/>
        <end position="214"/>
    </location>
</feature>
<feature type="region of interest" description="Disordered" evidence="2">
    <location>
        <begin position="47"/>
        <end position="73"/>
    </location>
</feature>
<dbReference type="InterPro" id="IPR000582">
    <property type="entry name" value="Acyl-CoA-binding_protein"/>
</dbReference>
<dbReference type="PANTHER" id="PTHR23310:SF133">
    <property type="entry name" value="COA BINDING PROTEIN, PUTATIVE (AFU_ORTHOLOGUE AFUA_1G12300)-RELATED"/>
    <property type="match status" value="1"/>
</dbReference>
<dbReference type="Proteomes" id="UP000077002">
    <property type="component" value="Unassembled WGS sequence"/>
</dbReference>
<dbReference type="GO" id="GO:0006631">
    <property type="term" value="P:fatty acid metabolic process"/>
    <property type="evidence" value="ECO:0007669"/>
    <property type="project" value="TreeGrafter"/>
</dbReference>
<comment type="caution">
    <text evidence="5">The sequence shown here is derived from an EMBL/GenBank/DDBJ whole genome shotgun (WGS) entry which is preliminary data.</text>
</comment>
<evidence type="ECO:0000256" key="3">
    <source>
        <dbReference type="SAM" id="Phobius"/>
    </source>
</evidence>
<feature type="transmembrane region" description="Helical" evidence="3">
    <location>
        <begin position="294"/>
        <end position="316"/>
    </location>
</feature>
<accession>A0A177FND8</accession>
<dbReference type="EMBL" id="LVKK01000002">
    <property type="protein sequence ID" value="OAG45216.1"/>
    <property type="molecule type" value="Genomic_DNA"/>
</dbReference>
<sequence length="387" mass="44046">MSDSVDRVFVHALATVRRLPRTGSSRPPPSARLRLYGLYKQSMEGDVESILPRPTLPSVSPDPNNSKSNNVHRYASRDLRVREAEAEIEKWDAWHACAGMSRTEAKRRYISTLIETMKEYASGTQESRELVAELEFVWNQIKSQSGSSEDEDAESPTRRLERAGLGQTTSFGSLPPGQSTRREGESLSRLNSDPSRLRVLSPVSQGGSDDIVESEEVDPVTHAVIGPLSASRQATSDPDWRSRIESHLKHLSTEVAALREQLSANHLLSSSSFSPEETSRRRRIFYRISTWVKWLAWALVRQIMIDASLVFLFVMWARWKGYKDRRVEDWVRRRWKDVTTVLADMNGWLKGFISSEYLRIFGGLFLARYRTEIADQFGAPAVLRDET</sequence>
<dbReference type="Pfam" id="PF00887">
    <property type="entry name" value="ACBP"/>
    <property type="match status" value="1"/>
</dbReference>
<keyword evidence="6" id="KW-1185">Reference proteome</keyword>
<feature type="compositionally biased region" description="Polar residues" evidence="2">
    <location>
        <begin position="166"/>
        <end position="179"/>
    </location>
</feature>